<feature type="signal peptide" evidence="2">
    <location>
        <begin position="1"/>
        <end position="20"/>
    </location>
</feature>
<dbReference type="RefSeq" id="WP_192279160.1">
    <property type="nucleotide sequence ID" value="NZ_JACZDF010000003.1"/>
</dbReference>
<evidence type="ECO:0000313" key="4">
    <source>
        <dbReference type="Proteomes" id="UP000642107"/>
    </source>
</evidence>
<name>A0ABR9DQN0_9MICO</name>
<dbReference type="PROSITE" id="PS51257">
    <property type="entry name" value="PROKAR_LIPOPROTEIN"/>
    <property type="match status" value="1"/>
</dbReference>
<keyword evidence="2" id="KW-0732">Signal</keyword>
<reference evidence="3 4" key="1">
    <citation type="submission" date="2020-09" db="EMBL/GenBank/DDBJ databases">
        <title>Flavimobilis rhizosphaerae sp. nov., isolated from rhizosphere soil of Spartina alterniflora.</title>
        <authorList>
            <person name="Hanqin C."/>
        </authorList>
    </citation>
    <scope>NUCLEOTIDE SEQUENCE [LARGE SCALE GENOMIC DNA]</scope>
    <source>
        <strain evidence="3 4">GY 10621</strain>
    </source>
</reference>
<feature type="chain" id="PRO_5046069375" description="LppX_LprAFG lipoprotein" evidence="2">
    <location>
        <begin position="21"/>
        <end position="279"/>
    </location>
</feature>
<accession>A0ABR9DQN0</accession>
<organism evidence="3 4">
    <name type="scientific">Flavimobilis rhizosphaerae</name>
    <dbReference type="NCBI Taxonomy" id="2775421"/>
    <lineage>
        <taxon>Bacteria</taxon>
        <taxon>Bacillati</taxon>
        <taxon>Actinomycetota</taxon>
        <taxon>Actinomycetes</taxon>
        <taxon>Micrococcales</taxon>
        <taxon>Jonesiaceae</taxon>
        <taxon>Flavimobilis</taxon>
    </lineage>
</organism>
<evidence type="ECO:0000313" key="3">
    <source>
        <dbReference type="EMBL" id="MBD9699249.1"/>
    </source>
</evidence>
<sequence>MRTRTMIVTAAAAVVLLAGCGEGTTPTTDGAPSSGSTASATDAPGTPSASGTPSDSATDGASPSAPTASREVPAECASLALAGDATYSGAELGACVSEALSSYGSGRMRMFGDDLDGTVDFTYTPEYSFSVEGKTGDDAIRMTYTDGTIWVDQGDGPVRGDVESDKQEEMLAGLVAEMYRVYSDPAMFADLVKSAKAWTADSGTKAVELPDGSSVDAFRIVSDKPFTWNGAPIDEYVVEFGADWVPVSAAATMSVMGQRSTITQLFYDLGADITITPLG</sequence>
<feature type="compositionally biased region" description="Polar residues" evidence="1">
    <location>
        <begin position="51"/>
        <end position="67"/>
    </location>
</feature>
<evidence type="ECO:0008006" key="5">
    <source>
        <dbReference type="Google" id="ProtNLM"/>
    </source>
</evidence>
<evidence type="ECO:0000256" key="1">
    <source>
        <dbReference type="SAM" id="MobiDB-lite"/>
    </source>
</evidence>
<dbReference type="EMBL" id="JACZDF010000003">
    <property type="protein sequence ID" value="MBD9699249.1"/>
    <property type="molecule type" value="Genomic_DNA"/>
</dbReference>
<proteinExistence type="predicted"/>
<dbReference type="Proteomes" id="UP000642107">
    <property type="component" value="Unassembled WGS sequence"/>
</dbReference>
<protein>
    <recommendedName>
        <fullName evidence="5">LppX_LprAFG lipoprotein</fullName>
    </recommendedName>
</protein>
<gene>
    <name evidence="3" type="ORF">IGS67_07065</name>
</gene>
<comment type="caution">
    <text evidence="3">The sequence shown here is derived from an EMBL/GenBank/DDBJ whole genome shotgun (WGS) entry which is preliminary data.</text>
</comment>
<evidence type="ECO:0000256" key="2">
    <source>
        <dbReference type="SAM" id="SignalP"/>
    </source>
</evidence>
<feature type="region of interest" description="Disordered" evidence="1">
    <location>
        <begin position="25"/>
        <end position="70"/>
    </location>
</feature>
<feature type="compositionally biased region" description="Low complexity" evidence="1">
    <location>
        <begin position="25"/>
        <end position="50"/>
    </location>
</feature>
<keyword evidence="4" id="KW-1185">Reference proteome</keyword>